<comment type="caution">
    <text evidence="2">The sequence shown here is derived from an EMBL/GenBank/DDBJ whole genome shotgun (WGS) entry which is preliminary data.</text>
</comment>
<feature type="region of interest" description="Disordered" evidence="1">
    <location>
        <begin position="1"/>
        <end position="22"/>
    </location>
</feature>
<dbReference type="Proteomes" id="UP001501116">
    <property type="component" value="Unassembled WGS sequence"/>
</dbReference>
<dbReference type="EMBL" id="BAAANN010000060">
    <property type="protein sequence ID" value="GAA1991520.1"/>
    <property type="molecule type" value="Genomic_DNA"/>
</dbReference>
<reference evidence="2 3" key="1">
    <citation type="journal article" date="2019" name="Int. J. Syst. Evol. Microbiol.">
        <title>The Global Catalogue of Microorganisms (GCM) 10K type strain sequencing project: providing services to taxonomists for standard genome sequencing and annotation.</title>
        <authorList>
            <consortium name="The Broad Institute Genomics Platform"/>
            <consortium name="The Broad Institute Genome Sequencing Center for Infectious Disease"/>
            <person name="Wu L."/>
            <person name="Ma J."/>
        </authorList>
    </citation>
    <scope>NUCLEOTIDE SEQUENCE [LARGE SCALE GENOMIC DNA]</scope>
    <source>
        <strain evidence="2 3">JCM 14545</strain>
    </source>
</reference>
<name>A0ABN2SRY5_9PSEU</name>
<evidence type="ECO:0000256" key="1">
    <source>
        <dbReference type="SAM" id="MobiDB-lite"/>
    </source>
</evidence>
<evidence type="ECO:0000313" key="3">
    <source>
        <dbReference type="Proteomes" id="UP001501116"/>
    </source>
</evidence>
<keyword evidence="3" id="KW-1185">Reference proteome</keyword>
<proteinExistence type="predicted"/>
<sequence>MVAALAAGCTGAGAQQPGPGSPQARFYRQVVKWDLCEEFLCARLTVPIGLAPPAGTSR</sequence>
<protein>
    <submittedName>
        <fullName evidence="2">Uncharacterized protein</fullName>
    </submittedName>
</protein>
<evidence type="ECO:0000313" key="2">
    <source>
        <dbReference type="EMBL" id="GAA1991520.1"/>
    </source>
</evidence>
<organism evidence="2 3">
    <name type="scientific">Amycolatopsis minnesotensis</name>
    <dbReference type="NCBI Taxonomy" id="337894"/>
    <lineage>
        <taxon>Bacteria</taxon>
        <taxon>Bacillati</taxon>
        <taxon>Actinomycetota</taxon>
        <taxon>Actinomycetes</taxon>
        <taxon>Pseudonocardiales</taxon>
        <taxon>Pseudonocardiaceae</taxon>
        <taxon>Amycolatopsis</taxon>
    </lineage>
</organism>
<gene>
    <name evidence="2" type="ORF">GCM10009754_82660</name>
</gene>
<accession>A0ABN2SRY5</accession>